<dbReference type="AlphaFoldDB" id="A0AB34HKZ8"/>
<protein>
    <submittedName>
        <fullName evidence="5">Uncharacterized protein</fullName>
    </submittedName>
</protein>
<evidence type="ECO:0000256" key="1">
    <source>
        <dbReference type="ARBA" id="ARBA00004496"/>
    </source>
</evidence>
<name>A0AB34HKZ8_ESCRO</name>
<dbReference type="PANTHER" id="PTHR18875">
    <property type="entry name" value="SARCOMA ANTIGEN NY-SAR-24/CYTOSKELETAL PROTEIN SOJO"/>
    <property type="match status" value="1"/>
</dbReference>
<evidence type="ECO:0000256" key="4">
    <source>
        <dbReference type="SAM" id="Coils"/>
    </source>
</evidence>
<gene>
    <name evidence="5" type="ORF">J1605_019381</name>
</gene>
<feature type="coiled-coil region" evidence="4">
    <location>
        <begin position="17"/>
        <end position="94"/>
    </location>
</feature>
<keyword evidence="3 4" id="KW-0175">Coiled coil</keyword>
<reference evidence="5 6" key="1">
    <citation type="submission" date="2022-11" db="EMBL/GenBank/DDBJ databases">
        <title>Whole genome sequence of Eschrichtius robustus ER-17-0199.</title>
        <authorList>
            <person name="Bruniche-Olsen A."/>
            <person name="Black A.N."/>
            <person name="Fields C.J."/>
            <person name="Walden K."/>
            <person name="Dewoody J.A."/>
        </authorList>
    </citation>
    <scope>NUCLEOTIDE SEQUENCE [LARGE SCALE GENOMIC DNA]</scope>
    <source>
        <strain evidence="5">ER-17-0199</strain>
        <tissue evidence="5">Blubber</tissue>
    </source>
</reference>
<evidence type="ECO:0000313" key="6">
    <source>
        <dbReference type="Proteomes" id="UP001159641"/>
    </source>
</evidence>
<proteinExistence type="predicted"/>
<feature type="coiled-coil region" evidence="4">
    <location>
        <begin position="204"/>
        <end position="313"/>
    </location>
</feature>
<feature type="coiled-coil region" evidence="4">
    <location>
        <begin position="143"/>
        <end position="177"/>
    </location>
</feature>
<comment type="subcellular location">
    <subcellularLocation>
        <location evidence="1">Cytoplasm</location>
    </subcellularLocation>
</comment>
<organism evidence="5 6">
    <name type="scientific">Eschrichtius robustus</name>
    <name type="common">California gray whale</name>
    <name type="synonym">Eschrichtius gibbosus</name>
    <dbReference type="NCBI Taxonomy" id="9764"/>
    <lineage>
        <taxon>Eukaryota</taxon>
        <taxon>Metazoa</taxon>
        <taxon>Chordata</taxon>
        <taxon>Craniata</taxon>
        <taxon>Vertebrata</taxon>
        <taxon>Euteleostomi</taxon>
        <taxon>Mammalia</taxon>
        <taxon>Eutheria</taxon>
        <taxon>Laurasiatheria</taxon>
        <taxon>Artiodactyla</taxon>
        <taxon>Whippomorpha</taxon>
        <taxon>Cetacea</taxon>
        <taxon>Mysticeti</taxon>
        <taxon>Eschrichtiidae</taxon>
        <taxon>Eschrichtius</taxon>
    </lineage>
</organism>
<keyword evidence="6" id="KW-1185">Reference proteome</keyword>
<evidence type="ECO:0000256" key="3">
    <source>
        <dbReference type="ARBA" id="ARBA00023054"/>
    </source>
</evidence>
<evidence type="ECO:0000313" key="5">
    <source>
        <dbReference type="EMBL" id="KAJ8793547.1"/>
    </source>
</evidence>
<dbReference type="Proteomes" id="UP001159641">
    <property type="component" value="Unassembled WGS sequence"/>
</dbReference>
<sequence>MLNFRAERQRNEALYNAEELSKAFQHYKEKVAEKLEKVQAEEAILEKNLINCEKENKRLQEKCGLYKSELEILKEKLRIKLAVKEAEIQKLQANLTANQLSHNLIASNDNQESGKLNSLETEPVKLGGNQVESIKVQNQHTVNKQYERERQRLASGIEELRDKLMQIEAENSDLKVNMAHRTSQFQLIQEELLEKASNSSKLESEEKNEKIRSLETNINTEHEKICLAFEKAKKIHLDQHKEMEKQIERLESQLEKKEQQFKEQEKTMSMLQQDIICKQHHLESLDRLLTESKGEMEKENMKKDEALKTLQNQVSEETIKASMLIL</sequence>
<dbReference type="GO" id="GO:0005737">
    <property type="term" value="C:cytoplasm"/>
    <property type="evidence" value="ECO:0007669"/>
    <property type="project" value="UniProtKB-SubCell"/>
</dbReference>
<accession>A0AB34HKZ8</accession>
<dbReference type="PANTHER" id="PTHR18875:SF8">
    <property type="entry name" value="COILED-COIL DOMAIN-CONTAINING PROTEIN 18"/>
    <property type="match status" value="1"/>
</dbReference>
<evidence type="ECO:0000256" key="2">
    <source>
        <dbReference type="ARBA" id="ARBA00022490"/>
    </source>
</evidence>
<keyword evidence="2" id="KW-0963">Cytoplasm</keyword>
<dbReference type="EMBL" id="JAIQCJ010000966">
    <property type="protein sequence ID" value="KAJ8793547.1"/>
    <property type="molecule type" value="Genomic_DNA"/>
</dbReference>
<comment type="caution">
    <text evidence="5">The sequence shown here is derived from an EMBL/GenBank/DDBJ whole genome shotgun (WGS) entry which is preliminary data.</text>
</comment>